<evidence type="ECO:0000256" key="5">
    <source>
        <dbReference type="ARBA" id="ARBA00022658"/>
    </source>
</evidence>
<dbReference type="CDD" id="cd00160">
    <property type="entry name" value="RhoGEF"/>
    <property type="match status" value="1"/>
</dbReference>
<dbReference type="InterPro" id="IPR027267">
    <property type="entry name" value="AH/BAR_dom_sf"/>
</dbReference>
<evidence type="ECO:0000259" key="10">
    <source>
        <dbReference type="PROSITE" id="PS50002"/>
    </source>
</evidence>
<dbReference type="GO" id="GO:0005795">
    <property type="term" value="C:Golgi stack"/>
    <property type="evidence" value="ECO:0007669"/>
    <property type="project" value="UniProtKB-SubCell"/>
</dbReference>
<dbReference type="AlphaFoldDB" id="A0A167P9J4"/>
<feature type="region of interest" description="Disordered" evidence="9">
    <location>
        <begin position="229"/>
        <end position="300"/>
    </location>
</feature>
<dbReference type="InterPro" id="IPR035899">
    <property type="entry name" value="DBL_dom_sf"/>
</dbReference>
<dbReference type="GO" id="GO:0031991">
    <property type="term" value="P:regulation of actomyosin contractile ring contraction"/>
    <property type="evidence" value="ECO:0007669"/>
    <property type="project" value="TreeGrafter"/>
</dbReference>
<keyword evidence="6" id="KW-0965">Cell junction</keyword>
<dbReference type="GO" id="GO:0005085">
    <property type="term" value="F:guanyl-nucleotide exchange factor activity"/>
    <property type="evidence" value="ECO:0007669"/>
    <property type="project" value="UniProtKB-KW"/>
</dbReference>
<evidence type="ECO:0000256" key="6">
    <source>
        <dbReference type="ARBA" id="ARBA00022949"/>
    </source>
</evidence>
<dbReference type="SUPFAM" id="SSF48065">
    <property type="entry name" value="DBL homology domain (DH-domain)"/>
    <property type="match status" value="1"/>
</dbReference>
<dbReference type="STRING" id="763407.A0A167P9J4"/>
<evidence type="ECO:0000256" key="2">
    <source>
        <dbReference type="ARBA" id="ARBA00004348"/>
    </source>
</evidence>
<sequence>MGSPVHKPCIPKRPDPFSKALGISSNHDHNQDPNVQHPSQVSQLSIDRNQPHLALSTSIQQHPQCRPVVPVKPASLRLSAISPSRTNTTPSDPSPRTIYDISSIDQAHEIVGDLLDFSSIRAKFQSIEQPVKVPLTRQKASLSEPNPRMSRRTVAKTETSRRSVPDIHPPNAKLPPPVPAKRWGTRKTPDEESPRAISWTSSVSPVTVPRTGSFVAELSRRLEQAERMAEPVRQIKPASPHPTKPKFPNESHLAIPPPSTNTHRSTSLSTLRLPLPRSATGTSVNSMTSTSSNSSGTSRRAWPYGSAMASWLSGSSSSDDLQLSIPSGHVTNSSSRRSLFPNMILTASPPSYPSDPSDLPPVSPDLLDGPELTALPTKRARVVQEILETERTYATDMRLVKEIYYDKAFESHSPLNPLDVRHIFSNLLDILALESDFLPLLENACKNELDSDLQPTRIKTNENSIGKLFREMTSRLVQVYGDYCKRHEDALNRLQELEAKPAVYVFLSACKEDIQGRTMCWDLPSLLIKPVQRVLKYPLLLKELVNMTPTTHPDYEQLTIANKEIQGVADAINEIKRRKDIVEKIVREKKRNEMSMVHGFNKTLTRHAQRFRQTTGLSSEPTQDQSFDALYQKFESQQEIVRQWVKAIQEWGDHLKHTADTFHVFLLHLESFYNTWGGVRVKSMERVQEITRITHTLHMAISHEVDALVQGKMCGRVEAFLKVYESPGQVIHKRARKLLDYDRVRYMKNKGDIPDKVTQESADAYVSINAQLVDELPRFFLLTARYFGILVDEFATIQARLMTHTTHQWRAHAEKYFQLGDPQKMSYEAITQNYHKIMTEIVQPQIDDIQSIRYSPTVNCNLRQSTESVPASSRLSQSLYQDSQWLSEGQITPQPERAQNFQQKDKRISRDSQDSAVYVRAINRQSSLSSFLIEGSDPVFECVATSSLKSQGPEALSITKGDIIQVWLPTKDQISGDAATAEWWYGSLRTVEGEPMFGWVPSWYCQKI</sequence>
<accession>A0A167P9J4</accession>
<dbReference type="GO" id="GO:0032955">
    <property type="term" value="P:regulation of division septum assembly"/>
    <property type="evidence" value="ECO:0007669"/>
    <property type="project" value="TreeGrafter"/>
</dbReference>
<evidence type="ECO:0000256" key="4">
    <source>
        <dbReference type="ARBA" id="ARBA00022443"/>
    </source>
</evidence>
<dbReference type="Pfam" id="PF03114">
    <property type="entry name" value="BAR"/>
    <property type="match status" value="1"/>
</dbReference>
<keyword evidence="13" id="KW-1185">Reference proteome</keyword>
<dbReference type="RefSeq" id="XP_018295568.1">
    <property type="nucleotide sequence ID" value="XM_018435002.1"/>
</dbReference>
<name>A0A167P9J4_PHYB8</name>
<keyword evidence="4 8" id="KW-0728">SH3 domain</keyword>
<protein>
    <recommendedName>
        <fullName evidence="3">Dynamin-binding protein</fullName>
    </recommendedName>
    <alternativeName>
        <fullName evidence="7">Scaffold protein Tuba</fullName>
    </alternativeName>
</protein>
<dbReference type="SUPFAM" id="SSF103657">
    <property type="entry name" value="BAR/IMD domain-like"/>
    <property type="match status" value="1"/>
</dbReference>
<feature type="region of interest" description="Disordered" evidence="9">
    <location>
        <begin position="137"/>
        <end position="200"/>
    </location>
</feature>
<evidence type="ECO:0000256" key="9">
    <source>
        <dbReference type="SAM" id="MobiDB-lite"/>
    </source>
</evidence>
<proteinExistence type="predicted"/>
<dbReference type="FunCoup" id="A0A167P9J4">
    <property type="interactions" value="10"/>
</dbReference>
<dbReference type="InterPro" id="IPR001452">
    <property type="entry name" value="SH3_domain"/>
</dbReference>
<dbReference type="Pfam" id="PF07653">
    <property type="entry name" value="SH3_2"/>
    <property type="match status" value="1"/>
</dbReference>
<dbReference type="OrthoDB" id="10256089at2759"/>
<comment type="subcellular location">
    <subcellularLocation>
        <location evidence="1">Cell junction</location>
    </subcellularLocation>
    <subcellularLocation>
        <location evidence="2">Golgi apparatus</location>
        <location evidence="2">Golgi stack</location>
    </subcellularLocation>
</comment>
<evidence type="ECO:0000256" key="7">
    <source>
        <dbReference type="ARBA" id="ARBA00032587"/>
    </source>
</evidence>
<dbReference type="InterPro" id="IPR001331">
    <property type="entry name" value="GDS_CDC24_CS"/>
</dbReference>
<dbReference type="InterPro" id="IPR051492">
    <property type="entry name" value="Dynamin-Rho_GEF"/>
</dbReference>
<dbReference type="EMBL" id="KV440974">
    <property type="protein sequence ID" value="OAD77528.1"/>
    <property type="molecule type" value="Genomic_DNA"/>
</dbReference>
<evidence type="ECO:0000259" key="11">
    <source>
        <dbReference type="PROSITE" id="PS50010"/>
    </source>
</evidence>
<feature type="region of interest" description="Disordered" evidence="9">
    <location>
        <begin position="1"/>
        <end position="41"/>
    </location>
</feature>
<gene>
    <name evidence="12" type="ORF">PHYBLDRAFT_164436</name>
</gene>
<dbReference type="CDD" id="cd00174">
    <property type="entry name" value="SH3"/>
    <property type="match status" value="1"/>
</dbReference>
<dbReference type="Gene3D" id="2.30.30.40">
    <property type="entry name" value="SH3 Domains"/>
    <property type="match status" value="1"/>
</dbReference>
<keyword evidence="5" id="KW-0344">Guanine-nucleotide releasing factor</keyword>
<dbReference type="Pfam" id="PF00621">
    <property type="entry name" value="RhoGEF"/>
    <property type="match status" value="1"/>
</dbReference>
<feature type="compositionally biased region" description="Low complexity" evidence="9">
    <location>
        <begin position="264"/>
        <end position="298"/>
    </location>
</feature>
<dbReference type="PANTHER" id="PTHR22834">
    <property type="entry name" value="NUCLEAR FUSION PROTEIN FUS2"/>
    <property type="match status" value="1"/>
</dbReference>
<evidence type="ECO:0000256" key="3">
    <source>
        <dbReference type="ARBA" id="ARBA00018186"/>
    </source>
</evidence>
<dbReference type="VEuPathDB" id="FungiDB:PHYBLDRAFT_164436"/>
<reference evidence="13" key="1">
    <citation type="submission" date="2015-06" db="EMBL/GenBank/DDBJ databases">
        <title>Expansion of signal transduction pathways in fungi by whole-genome duplication.</title>
        <authorList>
            <consortium name="DOE Joint Genome Institute"/>
            <person name="Corrochano L.M."/>
            <person name="Kuo A."/>
            <person name="Marcet-Houben M."/>
            <person name="Polaino S."/>
            <person name="Salamov A."/>
            <person name="Villalobos J.M."/>
            <person name="Alvarez M.I."/>
            <person name="Avalos J."/>
            <person name="Benito E.P."/>
            <person name="Benoit I."/>
            <person name="Burger G."/>
            <person name="Camino L.P."/>
            <person name="Canovas D."/>
            <person name="Cerda-Olmedo E."/>
            <person name="Cheng J.-F."/>
            <person name="Dominguez A."/>
            <person name="Elias M."/>
            <person name="Eslava A.P."/>
            <person name="Glaser F."/>
            <person name="Grimwood J."/>
            <person name="Gutierrez G."/>
            <person name="Heitman J."/>
            <person name="Henrissat B."/>
            <person name="Iturriaga E.A."/>
            <person name="Lang B.F."/>
            <person name="Lavin J.L."/>
            <person name="Lee S."/>
            <person name="Li W."/>
            <person name="Lindquist E."/>
            <person name="Lopez-Garcia S."/>
            <person name="Luque E.M."/>
            <person name="Marcos A.T."/>
            <person name="Martin J."/>
            <person name="McCluskey K."/>
            <person name="Medina H.R."/>
            <person name="Miralles-Duran A."/>
            <person name="Miyazaki A."/>
            <person name="Munoz-Torres E."/>
            <person name="Oguiza J.A."/>
            <person name="Ohm R."/>
            <person name="Olmedo M."/>
            <person name="Orejas M."/>
            <person name="Ortiz-Castellanos L."/>
            <person name="Pisabarro A.G."/>
            <person name="Rodriguez-Romero J."/>
            <person name="Ruiz-Herrera J."/>
            <person name="Ruiz-Vazquez R."/>
            <person name="Sanz C."/>
            <person name="Schackwitz W."/>
            <person name="Schmutz J."/>
            <person name="Shahriari M."/>
            <person name="Shelest E."/>
            <person name="Silva-Franco F."/>
            <person name="Soanes D."/>
            <person name="Syed K."/>
            <person name="Tagua V.G."/>
            <person name="Talbot N.J."/>
            <person name="Thon M."/>
            <person name="De vries R.P."/>
            <person name="Wiebenga A."/>
            <person name="Yadav J.S."/>
            <person name="Braun E.L."/>
            <person name="Baker S."/>
            <person name="Garre V."/>
            <person name="Horwitz B."/>
            <person name="Torres-Martinez S."/>
            <person name="Idnurm A."/>
            <person name="Herrera-Estrella A."/>
            <person name="Gabaldon T."/>
            <person name="Grigoriev I.V."/>
        </authorList>
    </citation>
    <scope>NUCLEOTIDE SEQUENCE [LARGE SCALE GENOMIC DNA]</scope>
    <source>
        <strain evidence="13">NRRL 1555(-)</strain>
    </source>
</reference>
<feature type="domain" description="SH3" evidence="10">
    <location>
        <begin position="937"/>
        <end position="1008"/>
    </location>
</feature>
<dbReference type="PROSITE" id="PS00741">
    <property type="entry name" value="DH_1"/>
    <property type="match status" value="1"/>
</dbReference>
<evidence type="ECO:0000313" key="12">
    <source>
        <dbReference type="EMBL" id="OAD77528.1"/>
    </source>
</evidence>
<dbReference type="Proteomes" id="UP000077315">
    <property type="component" value="Unassembled WGS sequence"/>
</dbReference>
<dbReference type="SMART" id="SM00325">
    <property type="entry name" value="RhoGEF"/>
    <property type="match status" value="1"/>
</dbReference>
<evidence type="ECO:0000313" key="13">
    <source>
        <dbReference type="Proteomes" id="UP000077315"/>
    </source>
</evidence>
<feature type="domain" description="DH" evidence="11">
    <location>
        <begin position="378"/>
        <end position="575"/>
    </location>
</feature>
<dbReference type="PROSITE" id="PS50010">
    <property type="entry name" value="DH_2"/>
    <property type="match status" value="1"/>
</dbReference>
<dbReference type="InParanoid" id="A0A167P9J4"/>
<feature type="compositionally biased region" description="Polar residues" evidence="9">
    <location>
        <begin position="32"/>
        <end position="41"/>
    </location>
</feature>
<dbReference type="Gene3D" id="1.20.1270.60">
    <property type="entry name" value="Arfaptin homology (AH) domain/BAR domain"/>
    <property type="match status" value="1"/>
</dbReference>
<evidence type="ECO:0000256" key="1">
    <source>
        <dbReference type="ARBA" id="ARBA00004282"/>
    </source>
</evidence>
<evidence type="ECO:0000256" key="8">
    <source>
        <dbReference type="PROSITE-ProRule" id="PRU00192"/>
    </source>
</evidence>
<dbReference type="InterPro" id="IPR004148">
    <property type="entry name" value="BAR_dom"/>
</dbReference>
<dbReference type="InterPro" id="IPR000219">
    <property type="entry name" value="DH_dom"/>
</dbReference>
<organism evidence="12 13">
    <name type="scientific">Phycomyces blakesleeanus (strain ATCC 8743b / DSM 1359 / FGSC 10004 / NBRC 33097 / NRRL 1555)</name>
    <dbReference type="NCBI Taxonomy" id="763407"/>
    <lineage>
        <taxon>Eukaryota</taxon>
        <taxon>Fungi</taxon>
        <taxon>Fungi incertae sedis</taxon>
        <taxon>Mucoromycota</taxon>
        <taxon>Mucoromycotina</taxon>
        <taxon>Mucoromycetes</taxon>
        <taxon>Mucorales</taxon>
        <taxon>Phycomycetaceae</taxon>
        <taxon>Phycomyces</taxon>
    </lineage>
</organism>
<dbReference type="GeneID" id="28995908"/>
<dbReference type="SUPFAM" id="SSF50044">
    <property type="entry name" value="SH3-domain"/>
    <property type="match status" value="1"/>
</dbReference>
<dbReference type="PROSITE" id="PS50002">
    <property type="entry name" value="SH3"/>
    <property type="match status" value="1"/>
</dbReference>
<dbReference type="InterPro" id="IPR036028">
    <property type="entry name" value="SH3-like_dom_sf"/>
</dbReference>
<dbReference type="Gene3D" id="1.20.900.10">
    <property type="entry name" value="Dbl homology (DH) domain"/>
    <property type="match status" value="1"/>
</dbReference>
<dbReference type="GO" id="GO:0035556">
    <property type="term" value="P:intracellular signal transduction"/>
    <property type="evidence" value="ECO:0007669"/>
    <property type="project" value="InterPro"/>
</dbReference>
<dbReference type="PANTHER" id="PTHR22834:SF20">
    <property type="entry name" value="SH3 DOMAIN-CONTAINING PROTEIN"/>
    <property type="match status" value="1"/>
</dbReference>